<dbReference type="STRING" id="914150.TQ33_1881"/>
<name>A0A0F6RDE1_9GAMM</name>
<dbReference type="InterPro" id="IPR003593">
    <property type="entry name" value="AAA+_ATPase"/>
</dbReference>
<dbReference type="PANTHER" id="PTHR43023">
    <property type="entry name" value="PROTEIN TRIGALACTOSYLDIACYLGLYCEROL 3, CHLOROPLASTIC"/>
    <property type="match status" value="1"/>
</dbReference>
<evidence type="ECO:0000259" key="4">
    <source>
        <dbReference type="PROSITE" id="PS50893"/>
    </source>
</evidence>
<dbReference type="HOGENOM" id="CLU_000604_1_22_6"/>
<evidence type="ECO:0000256" key="3">
    <source>
        <dbReference type="ARBA" id="ARBA00022840"/>
    </source>
</evidence>
<dbReference type="OrthoDB" id="9802264at2"/>
<proteinExistence type="predicted"/>
<reference evidence="5 6" key="1">
    <citation type="submission" date="2015-02" db="EMBL/GenBank/DDBJ databases">
        <title>Complete genome sequence of Kangiella geojedonensis strain YCS-5T.</title>
        <authorList>
            <person name="Kim K.M."/>
        </authorList>
    </citation>
    <scope>NUCLEOTIDE SEQUENCE [LARGE SCALE GENOMIC DNA]</scope>
    <source>
        <strain evidence="5 6">YCS-5</strain>
    </source>
</reference>
<protein>
    <submittedName>
        <fullName evidence="5">Polyamine ABC transporter ATP-binding protein</fullName>
    </submittedName>
</protein>
<gene>
    <name evidence="5" type="ORF">TQ33_1881</name>
</gene>
<dbReference type="InterPro" id="IPR003439">
    <property type="entry name" value="ABC_transporter-like_ATP-bd"/>
</dbReference>
<dbReference type="InterPro" id="IPR027417">
    <property type="entry name" value="P-loop_NTPase"/>
</dbReference>
<dbReference type="EMBL" id="CP010975">
    <property type="protein sequence ID" value="AKE52816.1"/>
    <property type="molecule type" value="Genomic_DNA"/>
</dbReference>
<keyword evidence="2" id="KW-0547">Nucleotide-binding</keyword>
<dbReference type="AlphaFoldDB" id="A0A0F6RDE1"/>
<dbReference type="PROSITE" id="PS00211">
    <property type="entry name" value="ABC_TRANSPORTER_1"/>
    <property type="match status" value="1"/>
</dbReference>
<dbReference type="GO" id="GO:0016887">
    <property type="term" value="F:ATP hydrolysis activity"/>
    <property type="evidence" value="ECO:0007669"/>
    <property type="project" value="InterPro"/>
</dbReference>
<dbReference type="PATRIC" id="fig|914150.5.peg.1907"/>
<dbReference type="KEGG" id="kge:TQ33_1881"/>
<keyword evidence="1" id="KW-0813">Transport</keyword>
<evidence type="ECO:0000313" key="5">
    <source>
        <dbReference type="EMBL" id="AKE52816.1"/>
    </source>
</evidence>
<keyword evidence="6" id="KW-1185">Reference proteome</keyword>
<dbReference type="RefSeq" id="WP_046561839.1">
    <property type="nucleotide sequence ID" value="NZ_CP010975.1"/>
</dbReference>
<evidence type="ECO:0000256" key="1">
    <source>
        <dbReference type="ARBA" id="ARBA00022448"/>
    </source>
</evidence>
<dbReference type="SMART" id="SM00382">
    <property type="entry name" value="AAA"/>
    <property type="match status" value="1"/>
</dbReference>
<dbReference type="GO" id="GO:0005524">
    <property type="term" value="F:ATP binding"/>
    <property type="evidence" value="ECO:0007669"/>
    <property type="project" value="UniProtKB-KW"/>
</dbReference>
<dbReference type="SUPFAM" id="SSF52540">
    <property type="entry name" value="P-loop containing nucleoside triphosphate hydrolases"/>
    <property type="match status" value="1"/>
</dbReference>
<accession>A0A0F6RDE1</accession>
<evidence type="ECO:0000313" key="6">
    <source>
        <dbReference type="Proteomes" id="UP000034071"/>
    </source>
</evidence>
<organism evidence="5 6">
    <name type="scientific">Kangiella geojedonensis</name>
    <dbReference type="NCBI Taxonomy" id="914150"/>
    <lineage>
        <taxon>Bacteria</taxon>
        <taxon>Pseudomonadati</taxon>
        <taxon>Pseudomonadota</taxon>
        <taxon>Gammaproteobacteria</taxon>
        <taxon>Kangiellales</taxon>
        <taxon>Kangiellaceae</taxon>
        <taxon>Kangiella</taxon>
    </lineage>
</organism>
<keyword evidence="3 5" id="KW-0067">ATP-binding</keyword>
<dbReference type="Proteomes" id="UP000034071">
    <property type="component" value="Chromosome"/>
</dbReference>
<feature type="domain" description="ABC transporter" evidence="4">
    <location>
        <begin position="11"/>
        <end position="260"/>
    </location>
</feature>
<dbReference type="InterPro" id="IPR017871">
    <property type="entry name" value="ABC_transporter-like_CS"/>
</dbReference>
<dbReference type="Pfam" id="PF00005">
    <property type="entry name" value="ABC_tran"/>
    <property type="match status" value="1"/>
</dbReference>
<dbReference type="Gene3D" id="3.40.50.300">
    <property type="entry name" value="P-loop containing nucleotide triphosphate hydrolases"/>
    <property type="match status" value="1"/>
</dbReference>
<dbReference type="PANTHER" id="PTHR43023:SF3">
    <property type="entry name" value="PROTEIN TRIGALACTOSYLDIACYLGLYCEROL 3, CHLOROPLASTIC"/>
    <property type="match status" value="1"/>
</dbReference>
<dbReference type="PROSITE" id="PS50893">
    <property type="entry name" value="ABC_TRANSPORTER_2"/>
    <property type="match status" value="1"/>
</dbReference>
<evidence type="ECO:0000256" key="2">
    <source>
        <dbReference type="ARBA" id="ARBA00022741"/>
    </source>
</evidence>
<sequence>MIDKSSSNSIIKADDITMAYGDYVVQKNLSFDIKPQDIFIIMGGSGCGKSTLLKHFIGLKQPAEGRVLFHADPSEVQSAPDYIDFWQSTESQKQRLMQRCGVLYQSGALWSSMTLAENIALPLGEFTDLSEKDISHLASLKLALVGLNGFEDYYPAEISGGMRKRAGLARALALEPDILFLDEPSAGLDPISARLLDDLILQLRDNLGCTLVVVTHELASIFTIGNNSVFLDAETKTMLTTGDPNELVKHSEHDTVRRFLTRGESE</sequence>